<reference evidence="1" key="1">
    <citation type="submission" date="2010-05" db="EMBL/GenBank/DDBJ databases">
        <title>The Genome Sequence of Magnaporthe poae strain ATCC 64411.</title>
        <authorList>
            <consortium name="The Broad Institute Genome Sequencing Platform"/>
            <consortium name="Broad Institute Genome Sequencing Center for Infectious Disease"/>
            <person name="Ma L.-J."/>
            <person name="Dead R."/>
            <person name="Young S."/>
            <person name="Zeng Q."/>
            <person name="Koehrsen M."/>
            <person name="Alvarado L."/>
            <person name="Berlin A."/>
            <person name="Chapman S.B."/>
            <person name="Chen Z."/>
            <person name="Freedman E."/>
            <person name="Gellesch M."/>
            <person name="Goldberg J."/>
            <person name="Griggs A."/>
            <person name="Gujja S."/>
            <person name="Heilman E.R."/>
            <person name="Heiman D."/>
            <person name="Hepburn T."/>
            <person name="Howarth C."/>
            <person name="Jen D."/>
            <person name="Larson L."/>
            <person name="Mehta T."/>
            <person name="Neiman D."/>
            <person name="Pearson M."/>
            <person name="Roberts A."/>
            <person name="Saif S."/>
            <person name="Shea T."/>
            <person name="Shenoy N."/>
            <person name="Sisk P."/>
            <person name="Stolte C."/>
            <person name="Sykes S."/>
            <person name="Walk T."/>
            <person name="White J."/>
            <person name="Yandava C."/>
            <person name="Haas B."/>
            <person name="Nusbaum C."/>
            <person name="Birren B."/>
        </authorList>
    </citation>
    <scope>NUCLEOTIDE SEQUENCE</scope>
    <source>
        <strain evidence="1">ATCC 64411</strain>
    </source>
</reference>
<name>A0A0C4DWA7_MAGP6</name>
<reference evidence="2" key="4">
    <citation type="journal article" date="2015" name="G3 (Bethesda)">
        <title>Genome sequences of three phytopathogenic species of the Magnaporthaceae family of fungi.</title>
        <authorList>
            <person name="Okagaki L.H."/>
            <person name="Nunes C.C."/>
            <person name="Sailsbery J."/>
            <person name="Clay B."/>
            <person name="Brown D."/>
            <person name="John T."/>
            <person name="Oh Y."/>
            <person name="Young N."/>
            <person name="Fitzgerald M."/>
            <person name="Haas B.J."/>
            <person name="Zeng Q."/>
            <person name="Young S."/>
            <person name="Adiconis X."/>
            <person name="Fan L."/>
            <person name="Levin J.Z."/>
            <person name="Mitchell T.K."/>
            <person name="Okubara P.A."/>
            <person name="Farman M.L."/>
            <person name="Kohn L.M."/>
            <person name="Birren B."/>
            <person name="Ma L.-J."/>
            <person name="Dean R.A."/>
        </authorList>
    </citation>
    <scope>NUCLEOTIDE SEQUENCE</scope>
    <source>
        <strain evidence="2">ATCC 64411 / 73-15</strain>
    </source>
</reference>
<dbReference type="EMBL" id="ADBL01001013">
    <property type="status" value="NOT_ANNOTATED_CDS"/>
    <property type="molecule type" value="Genomic_DNA"/>
</dbReference>
<evidence type="ECO:0000313" key="3">
    <source>
        <dbReference type="Proteomes" id="UP000011715"/>
    </source>
</evidence>
<dbReference type="Proteomes" id="UP000011715">
    <property type="component" value="Unassembled WGS sequence"/>
</dbReference>
<dbReference type="EMBL" id="GL876968">
    <property type="protein sequence ID" value="KLU85253.1"/>
    <property type="molecule type" value="Genomic_DNA"/>
</dbReference>
<keyword evidence="3" id="KW-1185">Reference proteome</keyword>
<dbReference type="VEuPathDB" id="FungiDB:MAPG_04281"/>
<evidence type="ECO:0000313" key="1">
    <source>
        <dbReference type="EMBL" id="KLU85253.1"/>
    </source>
</evidence>
<accession>A0A0C4DWA7</accession>
<organism evidence="2 3">
    <name type="scientific">Magnaporthiopsis poae (strain ATCC 64411 / 73-15)</name>
    <name type="common">Kentucky bluegrass fungus</name>
    <name type="synonym">Magnaporthe poae</name>
    <dbReference type="NCBI Taxonomy" id="644358"/>
    <lineage>
        <taxon>Eukaryota</taxon>
        <taxon>Fungi</taxon>
        <taxon>Dikarya</taxon>
        <taxon>Ascomycota</taxon>
        <taxon>Pezizomycotina</taxon>
        <taxon>Sordariomycetes</taxon>
        <taxon>Sordariomycetidae</taxon>
        <taxon>Magnaporthales</taxon>
        <taxon>Magnaporthaceae</taxon>
        <taxon>Magnaporthiopsis</taxon>
    </lineage>
</organism>
<reference evidence="3" key="2">
    <citation type="submission" date="2010-05" db="EMBL/GenBank/DDBJ databases">
        <title>The genome sequence of Magnaporthe poae strain ATCC 64411.</title>
        <authorList>
            <person name="Ma L.-J."/>
            <person name="Dead R."/>
            <person name="Young S."/>
            <person name="Zeng Q."/>
            <person name="Koehrsen M."/>
            <person name="Alvarado L."/>
            <person name="Berlin A."/>
            <person name="Chapman S.B."/>
            <person name="Chen Z."/>
            <person name="Freedman E."/>
            <person name="Gellesch M."/>
            <person name="Goldberg J."/>
            <person name="Griggs A."/>
            <person name="Gujja S."/>
            <person name="Heilman E.R."/>
            <person name="Heiman D."/>
            <person name="Hepburn T."/>
            <person name="Howarth C."/>
            <person name="Jen D."/>
            <person name="Larson L."/>
            <person name="Mehta T."/>
            <person name="Neiman D."/>
            <person name="Pearson M."/>
            <person name="Roberts A."/>
            <person name="Saif S."/>
            <person name="Shea T."/>
            <person name="Shenoy N."/>
            <person name="Sisk P."/>
            <person name="Stolte C."/>
            <person name="Sykes S."/>
            <person name="Walk T."/>
            <person name="White J."/>
            <person name="Yandava C."/>
            <person name="Haas B."/>
            <person name="Nusbaum C."/>
            <person name="Birren B."/>
        </authorList>
    </citation>
    <scope>NUCLEOTIDE SEQUENCE [LARGE SCALE GENOMIC DNA]</scope>
    <source>
        <strain evidence="3">ATCC 64411 / 73-15</strain>
    </source>
</reference>
<reference evidence="2" key="5">
    <citation type="submission" date="2015-06" db="UniProtKB">
        <authorList>
            <consortium name="EnsemblFungi"/>
        </authorList>
    </citation>
    <scope>IDENTIFICATION</scope>
    <source>
        <strain evidence="2">ATCC 64411</strain>
    </source>
</reference>
<reference evidence="1" key="3">
    <citation type="submission" date="2011-03" db="EMBL/GenBank/DDBJ databases">
        <title>Annotation of Magnaporthe poae ATCC 64411.</title>
        <authorList>
            <person name="Ma L.-J."/>
            <person name="Dead R."/>
            <person name="Young S.K."/>
            <person name="Zeng Q."/>
            <person name="Gargeya S."/>
            <person name="Fitzgerald M."/>
            <person name="Haas B."/>
            <person name="Abouelleil A."/>
            <person name="Alvarado L."/>
            <person name="Arachchi H.M."/>
            <person name="Berlin A."/>
            <person name="Brown A."/>
            <person name="Chapman S.B."/>
            <person name="Chen Z."/>
            <person name="Dunbar C."/>
            <person name="Freedman E."/>
            <person name="Gearin G."/>
            <person name="Gellesch M."/>
            <person name="Goldberg J."/>
            <person name="Griggs A."/>
            <person name="Gujja S."/>
            <person name="Heiman D."/>
            <person name="Howarth C."/>
            <person name="Larson L."/>
            <person name="Lui A."/>
            <person name="MacDonald P.J.P."/>
            <person name="Mehta T."/>
            <person name="Montmayeur A."/>
            <person name="Murphy C."/>
            <person name="Neiman D."/>
            <person name="Pearson M."/>
            <person name="Priest M."/>
            <person name="Roberts A."/>
            <person name="Saif S."/>
            <person name="Shea T."/>
            <person name="Shenoy N."/>
            <person name="Sisk P."/>
            <person name="Stolte C."/>
            <person name="Sykes S."/>
            <person name="Yandava C."/>
            <person name="Wortman J."/>
            <person name="Nusbaum C."/>
            <person name="Birren B."/>
        </authorList>
    </citation>
    <scope>NUCLEOTIDE SEQUENCE</scope>
    <source>
        <strain evidence="1">ATCC 64411</strain>
    </source>
</reference>
<sequence length="152" mass="16557">MSGQCLSPFQRAARLDLLVSGYRGEECRMDLPSKQATINHGAHPALKDSLAKVMSHGDSRSPRWRYAPCVTHPLSLQTVPPVALCGRAAAILEGSNQACASSQGHIPRVDELIYAWRPPDRSTEHALRTPYQPMALSIAVEHTTKKSGGVDF</sequence>
<dbReference type="AlphaFoldDB" id="A0A0C4DWA7"/>
<gene>
    <name evidence="1" type="ORF">MAPG_04281</name>
</gene>
<protein>
    <submittedName>
        <fullName evidence="1 2">Uncharacterized protein</fullName>
    </submittedName>
</protein>
<dbReference type="EnsemblFungi" id="MAPG_04281T0">
    <property type="protein sequence ID" value="MAPG_04281T0"/>
    <property type="gene ID" value="MAPG_04281"/>
</dbReference>
<evidence type="ECO:0000313" key="2">
    <source>
        <dbReference type="EnsemblFungi" id="MAPG_04281T0"/>
    </source>
</evidence>
<proteinExistence type="predicted"/>